<sequence length="82" mass="9169">MINEDPNNRPTVEQTLAHPFFWTDERTLVGSPPWLFSARAPVPSQSPLPILFCSRSAPPLDFSGRCLLPSRRRSALLALKPV</sequence>
<dbReference type="Proteomes" id="UP000579812">
    <property type="component" value="Unassembled WGS sequence"/>
</dbReference>
<dbReference type="EMBL" id="JAAMOB010000007">
    <property type="protein sequence ID" value="KAF4110550.1"/>
    <property type="molecule type" value="Genomic_DNA"/>
</dbReference>
<protein>
    <submittedName>
        <fullName evidence="1">Uncharacterized protein</fullName>
    </submittedName>
</protein>
<name>A0A7J6CTG4_9TELE</name>
<comment type="caution">
    <text evidence="1">The sequence shown here is derived from an EMBL/GenBank/DDBJ whole genome shotgun (WGS) entry which is preliminary data.</text>
</comment>
<gene>
    <name evidence="1" type="ORF">G5714_007581</name>
</gene>
<reference evidence="1 2" key="1">
    <citation type="submission" date="2020-04" db="EMBL/GenBank/DDBJ databases">
        <title>Chromosome-level genome assembly of a cyprinid fish Onychostoma macrolepis by integration of Nanopore Sequencing, Bionano and Hi-C technology.</title>
        <authorList>
            <person name="Wang D."/>
        </authorList>
    </citation>
    <scope>NUCLEOTIDE SEQUENCE [LARGE SCALE GENOMIC DNA]</scope>
    <source>
        <strain evidence="1">SWU-2019</strain>
        <tissue evidence="1">Muscle</tissue>
    </source>
</reference>
<evidence type="ECO:0000313" key="1">
    <source>
        <dbReference type="EMBL" id="KAF4110550.1"/>
    </source>
</evidence>
<accession>A0A7J6CTG4</accession>
<organism evidence="1 2">
    <name type="scientific">Onychostoma macrolepis</name>
    <dbReference type="NCBI Taxonomy" id="369639"/>
    <lineage>
        <taxon>Eukaryota</taxon>
        <taxon>Metazoa</taxon>
        <taxon>Chordata</taxon>
        <taxon>Craniata</taxon>
        <taxon>Vertebrata</taxon>
        <taxon>Euteleostomi</taxon>
        <taxon>Actinopterygii</taxon>
        <taxon>Neopterygii</taxon>
        <taxon>Teleostei</taxon>
        <taxon>Ostariophysi</taxon>
        <taxon>Cypriniformes</taxon>
        <taxon>Cyprinidae</taxon>
        <taxon>Acrossocheilinae</taxon>
        <taxon>Onychostoma</taxon>
    </lineage>
</organism>
<keyword evidence="2" id="KW-1185">Reference proteome</keyword>
<dbReference type="AlphaFoldDB" id="A0A7J6CTG4"/>
<proteinExistence type="predicted"/>
<evidence type="ECO:0000313" key="2">
    <source>
        <dbReference type="Proteomes" id="UP000579812"/>
    </source>
</evidence>